<feature type="transmembrane region" description="Helical" evidence="6">
    <location>
        <begin position="98"/>
        <end position="120"/>
    </location>
</feature>
<feature type="transmembrane region" description="Helical" evidence="6">
    <location>
        <begin position="36"/>
        <end position="59"/>
    </location>
</feature>
<proteinExistence type="predicted"/>
<name>A0A165HMS3_9BASI</name>
<keyword evidence="3 6" id="KW-1133">Transmembrane helix</keyword>
<feature type="region of interest" description="Disordered" evidence="5">
    <location>
        <begin position="232"/>
        <end position="272"/>
    </location>
</feature>
<dbReference type="OrthoDB" id="407617at2759"/>
<dbReference type="InParanoid" id="A0A165HMS3"/>
<dbReference type="FunCoup" id="A0A165HMS3">
    <property type="interactions" value="3"/>
</dbReference>
<evidence type="ECO:0000256" key="5">
    <source>
        <dbReference type="SAM" id="MobiDB-lite"/>
    </source>
</evidence>
<reference evidence="7 8" key="1">
    <citation type="journal article" date="2016" name="Mol. Biol. Evol.">
        <title>Comparative Genomics of Early-Diverging Mushroom-Forming Fungi Provides Insights into the Origins of Lignocellulose Decay Capabilities.</title>
        <authorList>
            <person name="Nagy L.G."/>
            <person name="Riley R."/>
            <person name="Tritt A."/>
            <person name="Adam C."/>
            <person name="Daum C."/>
            <person name="Floudas D."/>
            <person name="Sun H."/>
            <person name="Yadav J.S."/>
            <person name="Pangilinan J."/>
            <person name="Larsson K.H."/>
            <person name="Matsuura K."/>
            <person name="Barry K."/>
            <person name="Labutti K."/>
            <person name="Kuo R."/>
            <person name="Ohm R.A."/>
            <person name="Bhattacharya S.S."/>
            <person name="Shirouzu T."/>
            <person name="Yoshinaga Y."/>
            <person name="Martin F.M."/>
            <person name="Grigoriev I.V."/>
            <person name="Hibbett D.S."/>
        </authorList>
    </citation>
    <scope>NUCLEOTIDE SEQUENCE [LARGE SCALE GENOMIC DNA]</scope>
    <source>
        <strain evidence="7 8">HHB12733</strain>
    </source>
</reference>
<dbReference type="SMART" id="SM00679">
    <property type="entry name" value="CTNS"/>
    <property type="match status" value="2"/>
</dbReference>
<dbReference type="GO" id="GO:0016020">
    <property type="term" value="C:membrane"/>
    <property type="evidence" value="ECO:0007669"/>
    <property type="project" value="UniProtKB-SubCell"/>
</dbReference>
<organism evidence="7 8">
    <name type="scientific">Calocera cornea HHB12733</name>
    <dbReference type="NCBI Taxonomy" id="1353952"/>
    <lineage>
        <taxon>Eukaryota</taxon>
        <taxon>Fungi</taxon>
        <taxon>Dikarya</taxon>
        <taxon>Basidiomycota</taxon>
        <taxon>Agaricomycotina</taxon>
        <taxon>Dacrymycetes</taxon>
        <taxon>Dacrymycetales</taxon>
        <taxon>Dacrymycetaceae</taxon>
        <taxon>Calocera</taxon>
    </lineage>
</organism>
<feature type="transmembrane region" description="Helical" evidence="6">
    <location>
        <begin position="132"/>
        <end position="151"/>
    </location>
</feature>
<dbReference type="Gene3D" id="1.20.1280.290">
    <property type="match status" value="2"/>
</dbReference>
<keyword evidence="4 6" id="KW-0472">Membrane</keyword>
<evidence type="ECO:0000256" key="2">
    <source>
        <dbReference type="ARBA" id="ARBA00022692"/>
    </source>
</evidence>
<evidence type="ECO:0000313" key="8">
    <source>
        <dbReference type="Proteomes" id="UP000076842"/>
    </source>
</evidence>
<dbReference type="Pfam" id="PF04193">
    <property type="entry name" value="PQ-loop"/>
    <property type="match status" value="2"/>
</dbReference>
<evidence type="ECO:0000313" key="7">
    <source>
        <dbReference type="EMBL" id="KZT59489.1"/>
    </source>
</evidence>
<dbReference type="InterPro" id="IPR051415">
    <property type="entry name" value="LAAT-1"/>
</dbReference>
<dbReference type="AlphaFoldDB" id="A0A165HMS3"/>
<dbReference type="EMBL" id="KV423940">
    <property type="protein sequence ID" value="KZT59489.1"/>
    <property type="molecule type" value="Genomic_DNA"/>
</dbReference>
<evidence type="ECO:0000256" key="4">
    <source>
        <dbReference type="ARBA" id="ARBA00023136"/>
    </source>
</evidence>
<keyword evidence="8" id="KW-1185">Reference proteome</keyword>
<gene>
    <name evidence="7" type="ORF">CALCODRAFT_493632</name>
</gene>
<feature type="transmembrane region" description="Helical" evidence="6">
    <location>
        <begin position="163"/>
        <end position="183"/>
    </location>
</feature>
<dbReference type="InterPro" id="IPR006603">
    <property type="entry name" value="PQ-loop_rpt"/>
</dbReference>
<dbReference type="PANTHER" id="PTHR16201">
    <property type="entry name" value="SEVEN TRANSMEMBRANE PROTEIN 1-RELATED"/>
    <property type="match status" value="1"/>
</dbReference>
<evidence type="ECO:0008006" key="9">
    <source>
        <dbReference type="Google" id="ProtNLM"/>
    </source>
</evidence>
<sequence>MPVNPIAENVFGTIGTVCWCIQLIPQAWKSWKEKSTFGLSPWLMLIWASAALPLGVYNIAQNVNIPLILQPQLFGTLAAACWAQCLHYEYRLSIPRSIISFCGFLLSLAGLQVAFVYAVWHGLAENDNRPLEFFGVMTALLVFLGLMPQFYEIWKLKEVPGISTSFMVIDGMGGLFSALSLAFKESIDPLLAFSYISVIILDALVISLKLILNPIAARRRTQEASAAAANVAVASTDAEPERETPEVEPSVLRGPYSRPPPPSNREIEDGISLRRLEGLRSRAPEEAVGAIEH</sequence>
<comment type="subcellular location">
    <subcellularLocation>
        <location evidence="1">Membrane</location>
        <topology evidence="1">Multi-pass membrane protein</topology>
    </subcellularLocation>
</comment>
<dbReference type="PANTHER" id="PTHR16201:SF37">
    <property type="entry name" value="PQ-LOOP REPEAT-CONTAINING PROTEIN"/>
    <property type="match status" value="1"/>
</dbReference>
<dbReference type="Proteomes" id="UP000076842">
    <property type="component" value="Unassembled WGS sequence"/>
</dbReference>
<evidence type="ECO:0000256" key="1">
    <source>
        <dbReference type="ARBA" id="ARBA00004141"/>
    </source>
</evidence>
<feature type="transmembrane region" description="Helical" evidence="6">
    <location>
        <begin position="189"/>
        <end position="212"/>
    </location>
</feature>
<protein>
    <recommendedName>
        <fullName evidence="9">PQ-loop-domain-containing protein</fullName>
    </recommendedName>
</protein>
<evidence type="ECO:0000256" key="3">
    <source>
        <dbReference type="ARBA" id="ARBA00022989"/>
    </source>
</evidence>
<keyword evidence="2 6" id="KW-0812">Transmembrane</keyword>
<accession>A0A165HMS3</accession>
<evidence type="ECO:0000256" key="6">
    <source>
        <dbReference type="SAM" id="Phobius"/>
    </source>
</evidence>